<evidence type="ECO:0000313" key="2">
    <source>
        <dbReference type="EMBL" id="CAH1403197.1"/>
    </source>
</evidence>
<dbReference type="Proteomes" id="UP001152798">
    <property type="component" value="Chromosome 5"/>
</dbReference>
<evidence type="ECO:0000313" key="3">
    <source>
        <dbReference type="Proteomes" id="UP001152798"/>
    </source>
</evidence>
<feature type="transmembrane region" description="Helical" evidence="1">
    <location>
        <begin position="21"/>
        <end position="40"/>
    </location>
</feature>
<organism evidence="2 3">
    <name type="scientific">Nezara viridula</name>
    <name type="common">Southern green stink bug</name>
    <name type="synonym">Cimex viridulus</name>
    <dbReference type="NCBI Taxonomy" id="85310"/>
    <lineage>
        <taxon>Eukaryota</taxon>
        <taxon>Metazoa</taxon>
        <taxon>Ecdysozoa</taxon>
        <taxon>Arthropoda</taxon>
        <taxon>Hexapoda</taxon>
        <taxon>Insecta</taxon>
        <taxon>Pterygota</taxon>
        <taxon>Neoptera</taxon>
        <taxon>Paraneoptera</taxon>
        <taxon>Hemiptera</taxon>
        <taxon>Heteroptera</taxon>
        <taxon>Panheteroptera</taxon>
        <taxon>Pentatomomorpha</taxon>
        <taxon>Pentatomoidea</taxon>
        <taxon>Pentatomidae</taxon>
        <taxon>Pentatominae</taxon>
        <taxon>Nezara</taxon>
    </lineage>
</organism>
<evidence type="ECO:0000256" key="1">
    <source>
        <dbReference type="SAM" id="Phobius"/>
    </source>
</evidence>
<reference evidence="2" key="1">
    <citation type="submission" date="2022-01" db="EMBL/GenBank/DDBJ databases">
        <authorList>
            <person name="King R."/>
        </authorList>
    </citation>
    <scope>NUCLEOTIDE SEQUENCE</scope>
</reference>
<sequence>MGDIDLTEIPISRDMICYFRMRFILIQAATALTAFAVLTICKISMDIQTGLIIYIYIAVHEHTADTQRFQSAENL</sequence>
<keyword evidence="1" id="KW-0472">Membrane</keyword>
<proteinExistence type="predicted"/>
<keyword evidence="1" id="KW-0812">Transmembrane</keyword>
<keyword evidence="3" id="KW-1185">Reference proteome</keyword>
<keyword evidence="1" id="KW-1133">Transmembrane helix</keyword>
<dbReference type="AlphaFoldDB" id="A0A9P0MUQ0"/>
<protein>
    <submittedName>
        <fullName evidence="2">Uncharacterized protein</fullName>
    </submittedName>
</protein>
<name>A0A9P0MUQ0_NEZVI</name>
<gene>
    <name evidence="2" type="ORF">NEZAVI_LOCUS11845</name>
</gene>
<dbReference type="EMBL" id="OV725081">
    <property type="protein sequence ID" value="CAH1403197.1"/>
    <property type="molecule type" value="Genomic_DNA"/>
</dbReference>
<accession>A0A9P0MUQ0</accession>